<dbReference type="Proteomes" id="UP000027138">
    <property type="component" value="Unassembled WGS sequence"/>
</dbReference>
<evidence type="ECO:0000256" key="6">
    <source>
        <dbReference type="SAM" id="MobiDB-lite"/>
    </source>
</evidence>
<evidence type="ECO:0000256" key="2">
    <source>
        <dbReference type="ARBA" id="ARBA00023015"/>
    </source>
</evidence>
<reference evidence="8 9" key="1">
    <citation type="journal article" date="2014" name="PLoS ONE">
        <title>Global Analysis of Gene Expression Profiles in Physic Nut (Jatropha curcas L.) Seedlings Exposed to Salt Stress.</title>
        <authorList>
            <person name="Zhang L."/>
            <person name="Zhang C."/>
            <person name="Wu P."/>
            <person name="Chen Y."/>
            <person name="Li M."/>
            <person name="Jiang H."/>
            <person name="Wu G."/>
        </authorList>
    </citation>
    <scope>NUCLEOTIDE SEQUENCE [LARGE SCALE GENOMIC DNA]</scope>
    <source>
        <strain evidence="9">cv. GZQX0401</strain>
        <tissue evidence="8">Young leaves</tissue>
    </source>
</reference>
<dbReference type="OrthoDB" id="968164at2759"/>
<gene>
    <name evidence="8" type="ORF">JCGZ_15044</name>
</gene>
<dbReference type="InterPro" id="IPR004827">
    <property type="entry name" value="bZIP"/>
</dbReference>
<feature type="region of interest" description="Disordered" evidence="6">
    <location>
        <begin position="56"/>
        <end position="77"/>
    </location>
</feature>
<dbReference type="PANTHER" id="PTHR13690:SF154">
    <property type="entry name" value="BZIP DOMAIN-CONTAINING PROTEIN"/>
    <property type="match status" value="1"/>
</dbReference>
<keyword evidence="5" id="KW-0539">Nucleus</keyword>
<evidence type="ECO:0000256" key="1">
    <source>
        <dbReference type="ARBA" id="ARBA00004123"/>
    </source>
</evidence>
<dbReference type="STRING" id="180498.A0A067LLE6"/>
<evidence type="ECO:0000313" key="8">
    <source>
        <dbReference type="EMBL" id="KDP45179.1"/>
    </source>
</evidence>
<dbReference type="EMBL" id="KK914233">
    <property type="protein sequence ID" value="KDP45179.1"/>
    <property type="molecule type" value="Genomic_DNA"/>
</dbReference>
<proteinExistence type="predicted"/>
<dbReference type="Pfam" id="PF07716">
    <property type="entry name" value="bZIP_2"/>
    <property type="match status" value="1"/>
</dbReference>
<dbReference type="GO" id="GO:0003700">
    <property type="term" value="F:DNA-binding transcription factor activity"/>
    <property type="evidence" value="ECO:0007669"/>
    <property type="project" value="InterPro"/>
</dbReference>
<comment type="subcellular location">
    <subcellularLocation>
        <location evidence="1">Nucleus</location>
    </subcellularLocation>
</comment>
<dbReference type="InterPro" id="IPR044759">
    <property type="entry name" value="bZIP_RF2"/>
</dbReference>
<organism evidence="8 9">
    <name type="scientific">Jatropha curcas</name>
    <name type="common">Barbados nut</name>
    <dbReference type="NCBI Taxonomy" id="180498"/>
    <lineage>
        <taxon>Eukaryota</taxon>
        <taxon>Viridiplantae</taxon>
        <taxon>Streptophyta</taxon>
        <taxon>Embryophyta</taxon>
        <taxon>Tracheophyta</taxon>
        <taxon>Spermatophyta</taxon>
        <taxon>Magnoliopsida</taxon>
        <taxon>eudicotyledons</taxon>
        <taxon>Gunneridae</taxon>
        <taxon>Pentapetalae</taxon>
        <taxon>rosids</taxon>
        <taxon>fabids</taxon>
        <taxon>Malpighiales</taxon>
        <taxon>Euphorbiaceae</taxon>
        <taxon>Crotonoideae</taxon>
        <taxon>Jatropheae</taxon>
        <taxon>Jatropha</taxon>
    </lineage>
</organism>
<keyword evidence="2" id="KW-0805">Transcription regulation</keyword>
<dbReference type="Gene3D" id="1.20.5.170">
    <property type="match status" value="1"/>
</dbReference>
<dbReference type="SMART" id="SM00338">
    <property type="entry name" value="BRLZ"/>
    <property type="match status" value="1"/>
</dbReference>
<dbReference type="InterPro" id="IPR046347">
    <property type="entry name" value="bZIP_sf"/>
</dbReference>
<dbReference type="GO" id="GO:0003677">
    <property type="term" value="F:DNA binding"/>
    <property type="evidence" value="ECO:0007669"/>
    <property type="project" value="UniProtKB-KW"/>
</dbReference>
<evidence type="ECO:0000256" key="5">
    <source>
        <dbReference type="ARBA" id="ARBA00023242"/>
    </source>
</evidence>
<keyword evidence="4" id="KW-0804">Transcription</keyword>
<feature type="region of interest" description="Disordered" evidence="6">
    <location>
        <begin position="1"/>
        <end position="23"/>
    </location>
</feature>
<dbReference type="CDD" id="cd14703">
    <property type="entry name" value="bZIP_plant_RF2"/>
    <property type="match status" value="1"/>
</dbReference>
<accession>A0A067LLE6</accession>
<feature type="region of interest" description="Disordered" evidence="6">
    <location>
        <begin position="350"/>
        <end position="375"/>
    </location>
</feature>
<sequence length="375" mass="42333">MEEKQKASYRVEEEEEDDDDADSILQLLMDYEPTLNNHAESKLITSDEIFVLPDHKNKESEASSSSSSHFPSKGKNNLDMDHEILEKCDEDDFFSKFLNITDNNNDINVSSGIDNNPPSSNVVEVDDDHVTSMAIPPETVVQPPQLPSGAITTRPRGIRKAISPETLAELSIIDPKKAKRIITNRMSAVRAKEKKKLYTCMLEHKLQNLRSESATLNAHLSLLQTEGLSLNAENVRLREQTGMTLQQIHLQDSLNDEIRNEIQHLKTLTQITSNHGIMLNNTGNNHAHNNLAMDAPTGTEQVGQLQVQNVDQQLEQFQQGPVHVNAGQQSPWQVQYDQEVNPQYHLQQEENPPYIEDPNITNPLPYLQGEEDNDH</sequence>
<dbReference type="PANTHER" id="PTHR13690">
    <property type="entry name" value="TRANSCRIPTION FACTOR POSF21-RELATED"/>
    <property type="match status" value="1"/>
</dbReference>
<keyword evidence="9" id="KW-1185">Reference proteome</keyword>
<evidence type="ECO:0000259" key="7">
    <source>
        <dbReference type="PROSITE" id="PS50217"/>
    </source>
</evidence>
<feature type="domain" description="BZIP" evidence="7">
    <location>
        <begin position="174"/>
        <end position="237"/>
    </location>
</feature>
<evidence type="ECO:0000256" key="4">
    <source>
        <dbReference type="ARBA" id="ARBA00023163"/>
    </source>
</evidence>
<dbReference type="PROSITE" id="PS50217">
    <property type="entry name" value="BZIP"/>
    <property type="match status" value="1"/>
</dbReference>
<name>A0A067LLE6_JATCU</name>
<evidence type="ECO:0000313" key="9">
    <source>
        <dbReference type="Proteomes" id="UP000027138"/>
    </source>
</evidence>
<protein>
    <recommendedName>
        <fullName evidence="7">BZIP domain-containing protein</fullName>
    </recommendedName>
</protein>
<feature type="compositionally biased region" description="Acidic residues" evidence="6">
    <location>
        <begin position="12"/>
        <end position="22"/>
    </location>
</feature>
<keyword evidence="3" id="KW-0238">DNA-binding</keyword>
<evidence type="ECO:0000256" key="3">
    <source>
        <dbReference type="ARBA" id="ARBA00023125"/>
    </source>
</evidence>
<dbReference type="SUPFAM" id="SSF57959">
    <property type="entry name" value="Leucine zipper domain"/>
    <property type="match status" value="1"/>
</dbReference>
<dbReference type="AlphaFoldDB" id="A0A067LLE6"/>
<dbReference type="GO" id="GO:0005634">
    <property type="term" value="C:nucleus"/>
    <property type="evidence" value="ECO:0007669"/>
    <property type="project" value="UniProtKB-SubCell"/>
</dbReference>
<feature type="compositionally biased region" description="Basic and acidic residues" evidence="6">
    <location>
        <begin position="1"/>
        <end position="11"/>
    </location>
</feature>